<sequence>MFASFVYTCTVNAKCTLGYVSASFKKGF</sequence>
<reference evidence="1" key="2">
    <citation type="journal article" date="2015" name="Fish Shellfish Immunol.">
        <title>Early steps in the European eel (Anguilla anguilla)-Vibrio vulnificus interaction in the gills: Role of the RtxA13 toxin.</title>
        <authorList>
            <person name="Callol A."/>
            <person name="Pajuelo D."/>
            <person name="Ebbesson L."/>
            <person name="Teles M."/>
            <person name="MacKenzie S."/>
            <person name="Amaro C."/>
        </authorList>
    </citation>
    <scope>NUCLEOTIDE SEQUENCE</scope>
</reference>
<proteinExistence type="predicted"/>
<dbReference type="EMBL" id="GBXM01053854">
    <property type="protein sequence ID" value="JAH54723.1"/>
    <property type="molecule type" value="Transcribed_RNA"/>
</dbReference>
<protein>
    <submittedName>
        <fullName evidence="1">Uncharacterized protein</fullName>
    </submittedName>
</protein>
<accession>A0A0E9TPT6</accession>
<reference evidence="1" key="1">
    <citation type="submission" date="2014-11" db="EMBL/GenBank/DDBJ databases">
        <authorList>
            <person name="Amaro Gonzalez C."/>
        </authorList>
    </citation>
    <scope>NUCLEOTIDE SEQUENCE</scope>
</reference>
<dbReference type="AlphaFoldDB" id="A0A0E9TPT6"/>
<organism evidence="1">
    <name type="scientific">Anguilla anguilla</name>
    <name type="common">European freshwater eel</name>
    <name type="synonym">Muraena anguilla</name>
    <dbReference type="NCBI Taxonomy" id="7936"/>
    <lineage>
        <taxon>Eukaryota</taxon>
        <taxon>Metazoa</taxon>
        <taxon>Chordata</taxon>
        <taxon>Craniata</taxon>
        <taxon>Vertebrata</taxon>
        <taxon>Euteleostomi</taxon>
        <taxon>Actinopterygii</taxon>
        <taxon>Neopterygii</taxon>
        <taxon>Teleostei</taxon>
        <taxon>Anguilliformes</taxon>
        <taxon>Anguillidae</taxon>
        <taxon>Anguilla</taxon>
    </lineage>
</organism>
<name>A0A0E9TPT6_ANGAN</name>
<evidence type="ECO:0000313" key="1">
    <source>
        <dbReference type="EMBL" id="JAH54723.1"/>
    </source>
</evidence>